<accession>A0A1I6B1A7</accession>
<evidence type="ECO:0000313" key="2">
    <source>
        <dbReference type="Proteomes" id="UP000182762"/>
    </source>
</evidence>
<name>A0A1I6B1A7_9BACI</name>
<dbReference type="EMBL" id="FOXX01000008">
    <property type="protein sequence ID" value="SFQ74720.1"/>
    <property type="molecule type" value="Genomic_DNA"/>
</dbReference>
<comment type="caution">
    <text evidence="1">The sequence shown here is derived from an EMBL/GenBank/DDBJ whole genome shotgun (WGS) entry which is preliminary data.</text>
</comment>
<dbReference type="GeneID" id="93713886"/>
<protein>
    <submittedName>
        <fullName evidence="1">Uncharacterized protein</fullName>
    </submittedName>
</protein>
<dbReference type="Proteomes" id="UP000182762">
    <property type="component" value="Unassembled WGS sequence"/>
</dbReference>
<sequence length="52" mass="6084">MWVITVHARENTKMFEFDTEREARAAFEDIQGSKILTEVVYFNDPYLALSTV</sequence>
<gene>
    <name evidence="1" type="ORF">SAMN02745910_03154</name>
</gene>
<proteinExistence type="predicted"/>
<reference evidence="1 2" key="1">
    <citation type="submission" date="2016-10" db="EMBL/GenBank/DDBJ databases">
        <authorList>
            <person name="Varghese N."/>
            <person name="Submissions S."/>
        </authorList>
    </citation>
    <scope>NUCLEOTIDE SEQUENCE [LARGE SCALE GENOMIC DNA]</scope>
    <source>
        <strain evidence="1 2">DSM 13796</strain>
    </source>
</reference>
<evidence type="ECO:0000313" key="1">
    <source>
        <dbReference type="EMBL" id="SFQ74720.1"/>
    </source>
</evidence>
<dbReference type="RefSeq" id="WP_167360146.1">
    <property type="nucleotide sequence ID" value="NZ_FOXX01000008.1"/>
</dbReference>
<keyword evidence="2" id="KW-1185">Reference proteome</keyword>
<organism evidence="1 2">
    <name type="scientific">Priestia endophytica DSM 13796</name>
    <dbReference type="NCBI Taxonomy" id="1121089"/>
    <lineage>
        <taxon>Bacteria</taxon>
        <taxon>Bacillati</taxon>
        <taxon>Bacillota</taxon>
        <taxon>Bacilli</taxon>
        <taxon>Bacillales</taxon>
        <taxon>Bacillaceae</taxon>
        <taxon>Priestia</taxon>
    </lineage>
</organism>